<evidence type="ECO:0000256" key="3">
    <source>
        <dbReference type="ARBA" id="ARBA00022692"/>
    </source>
</evidence>
<accession>L7MJ25</accession>
<evidence type="ECO:0000256" key="4">
    <source>
        <dbReference type="ARBA" id="ARBA00022889"/>
    </source>
</evidence>
<dbReference type="GO" id="GO:0007155">
    <property type="term" value="P:cell adhesion"/>
    <property type="evidence" value="ECO:0007669"/>
    <property type="project" value="UniProtKB-KW"/>
</dbReference>
<reference evidence="8" key="2">
    <citation type="journal article" date="2015" name="J. Proteomics">
        <title>Sexual differences in the sialomes of the zebra tick, Rhipicephalus pulchellus.</title>
        <authorList>
            <person name="Tan A.W."/>
            <person name="Francischetti I.M."/>
            <person name="Slovak M."/>
            <person name="Kini R.M."/>
            <person name="Ribeiro J.M."/>
        </authorList>
    </citation>
    <scope>NUCLEOTIDE SEQUENCE</scope>
    <source>
        <tissue evidence="8">Salivary gland</tissue>
    </source>
</reference>
<reference evidence="8" key="1">
    <citation type="submission" date="2012-11" db="EMBL/GenBank/DDBJ databases">
        <authorList>
            <person name="Lucero-Rivera Y.E."/>
            <person name="Tovar-Ramirez D."/>
        </authorList>
    </citation>
    <scope>NUCLEOTIDE SEQUENCE</scope>
    <source>
        <tissue evidence="8">Salivary gland</tissue>
    </source>
</reference>
<organism evidence="8">
    <name type="scientific">Rhipicephalus pulchellus</name>
    <name type="common">Yellow backed tick</name>
    <name type="synonym">Dermacentor pulchellus</name>
    <dbReference type="NCBI Taxonomy" id="72859"/>
    <lineage>
        <taxon>Eukaryota</taxon>
        <taxon>Metazoa</taxon>
        <taxon>Ecdysozoa</taxon>
        <taxon>Arthropoda</taxon>
        <taxon>Chelicerata</taxon>
        <taxon>Arachnida</taxon>
        <taxon>Acari</taxon>
        <taxon>Parasitiformes</taxon>
        <taxon>Ixodida</taxon>
        <taxon>Ixodoidea</taxon>
        <taxon>Ixodidae</taxon>
        <taxon>Rhipicephalinae</taxon>
        <taxon>Rhipicephalus</taxon>
        <taxon>Rhipicephalus</taxon>
    </lineage>
</organism>
<keyword evidence="3 7" id="KW-0812">Transmembrane</keyword>
<feature type="non-terminal residue" evidence="8">
    <location>
        <position position="1"/>
    </location>
</feature>
<comment type="similarity">
    <text evidence="2">Belongs to the ninjurin family.</text>
</comment>
<keyword evidence="6 7" id="KW-0472">Membrane</keyword>
<feature type="transmembrane region" description="Helical" evidence="7">
    <location>
        <begin position="131"/>
        <end position="160"/>
    </location>
</feature>
<dbReference type="EMBL" id="GACK01001865">
    <property type="protein sequence ID" value="JAA63169.1"/>
    <property type="molecule type" value="mRNA"/>
</dbReference>
<evidence type="ECO:0000256" key="6">
    <source>
        <dbReference type="ARBA" id="ARBA00023136"/>
    </source>
</evidence>
<dbReference type="AlphaFoldDB" id="L7MJ25"/>
<dbReference type="Pfam" id="PF04923">
    <property type="entry name" value="Ninjurin"/>
    <property type="match status" value="1"/>
</dbReference>
<proteinExistence type="evidence at transcript level"/>
<name>L7MJ25_RHIPC</name>
<keyword evidence="5 7" id="KW-1133">Transmembrane helix</keyword>
<dbReference type="InterPro" id="IPR007007">
    <property type="entry name" value="Ninjurin"/>
</dbReference>
<dbReference type="PANTHER" id="PTHR12316">
    <property type="entry name" value="NINJURIN-RELATED"/>
    <property type="match status" value="1"/>
</dbReference>
<feature type="transmembrane region" description="Helical" evidence="7">
    <location>
        <begin position="172"/>
        <end position="194"/>
    </location>
</feature>
<evidence type="ECO:0000256" key="5">
    <source>
        <dbReference type="ARBA" id="ARBA00022989"/>
    </source>
</evidence>
<dbReference type="GO" id="GO:0016020">
    <property type="term" value="C:membrane"/>
    <property type="evidence" value="ECO:0007669"/>
    <property type="project" value="UniProtKB-SubCell"/>
</dbReference>
<comment type="subcellular location">
    <subcellularLocation>
        <location evidence="1">Membrane</location>
        <topology evidence="1">Multi-pass membrane protein</topology>
    </subcellularLocation>
</comment>
<evidence type="ECO:0000256" key="1">
    <source>
        <dbReference type="ARBA" id="ARBA00004141"/>
    </source>
</evidence>
<evidence type="ECO:0000313" key="8">
    <source>
        <dbReference type="EMBL" id="JAA63169.1"/>
    </source>
</evidence>
<evidence type="ECO:0000256" key="7">
    <source>
        <dbReference type="SAM" id="Phobius"/>
    </source>
</evidence>
<evidence type="ECO:0000256" key="2">
    <source>
        <dbReference type="ARBA" id="ARBA00008141"/>
    </source>
</evidence>
<dbReference type="GO" id="GO:0042246">
    <property type="term" value="P:tissue regeneration"/>
    <property type="evidence" value="ECO:0007669"/>
    <property type="project" value="InterPro"/>
</dbReference>
<keyword evidence="4" id="KW-0130">Cell adhesion</keyword>
<protein>
    <submittedName>
        <fullName evidence="8">Putative integral to membrane</fullName>
    </submittedName>
</protein>
<sequence>QSLRDQPVSRSRFRGCVRELPRVTAWTTSTRIPGYFVVVCLSCARCRLRRVIKFVCTAVAMESGSPTANGDGPVVPSAVTKTGWVRTSASMNPNLYATKKTLAQGMLDVALLSVNATQLKTIIQRGDDHDFYTVLVVLISFSIALQILVGMVFLVLGFINLNKDKNHRMAEILNNIATAAVFAVTVLNILTASFDSRNGIEGRPSQAQPFVPR</sequence>
<dbReference type="PANTHER" id="PTHR12316:SF17">
    <property type="entry name" value="NINJURIN C, ISOFORM D"/>
    <property type="match status" value="1"/>
</dbReference>